<evidence type="ECO:0000313" key="3">
    <source>
        <dbReference type="EMBL" id="KKL82440.1"/>
    </source>
</evidence>
<reference evidence="3" key="1">
    <citation type="journal article" date="2015" name="Nature">
        <title>Complex archaea that bridge the gap between prokaryotes and eukaryotes.</title>
        <authorList>
            <person name="Spang A."/>
            <person name="Saw J.H."/>
            <person name="Jorgensen S.L."/>
            <person name="Zaremba-Niedzwiedzka K."/>
            <person name="Martijn J."/>
            <person name="Lind A.E."/>
            <person name="van Eijk R."/>
            <person name="Schleper C."/>
            <person name="Guy L."/>
            <person name="Ettema T.J."/>
        </authorList>
    </citation>
    <scope>NUCLEOTIDE SEQUENCE</scope>
</reference>
<dbReference type="Pfam" id="PF25778">
    <property type="entry name" value="DUF7948"/>
    <property type="match status" value="1"/>
</dbReference>
<comment type="caution">
    <text evidence="3">The sequence shown here is derived from an EMBL/GenBank/DDBJ whole genome shotgun (WGS) entry which is preliminary data.</text>
</comment>
<organism evidence="3">
    <name type="scientific">marine sediment metagenome</name>
    <dbReference type="NCBI Taxonomy" id="412755"/>
    <lineage>
        <taxon>unclassified sequences</taxon>
        <taxon>metagenomes</taxon>
        <taxon>ecological metagenomes</taxon>
    </lineage>
</organism>
<proteinExistence type="predicted"/>
<dbReference type="AlphaFoldDB" id="A0A0F9HL32"/>
<dbReference type="InterPro" id="IPR057708">
    <property type="entry name" value="DUF7948"/>
</dbReference>
<protein>
    <recommendedName>
        <fullName evidence="2">DUF7948 domain-containing protein</fullName>
    </recommendedName>
</protein>
<feature type="transmembrane region" description="Helical" evidence="1">
    <location>
        <begin position="20"/>
        <end position="41"/>
    </location>
</feature>
<sequence>MAKLAEWLLVNQNNKTFNVTKVAIIGIAVLLALMLVTAFIFSSNFEYGSTTPASSTIKPKALKTSAGSDASKLSSHESVYQNTGSQNNNAFLIEKGSIITTENLPFKATFSKEANKALVFEIGNQSISFTPEIAAAHKDGLRDDKGNSVIASEAKQSQTTVSKNRVLYPDVYQNTDLERIVTSDGLKQNYILNAPGHPNSFSEHIGTNLSVKIQNDGSLIYYEGSAGIATKVIATSPKPHLTDAKGQVVGLSYALLRDKLTISLPSLKGLSYPITVDPSVFIRGSQWPF</sequence>
<keyword evidence="1" id="KW-0812">Transmembrane</keyword>
<keyword evidence="1" id="KW-0472">Membrane</keyword>
<accession>A0A0F9HL32</accession>
<feature type="domain" description="DUF7948" evidence="2">
    <location>
        <begin position="140"/>
        <end position="278"/>
    </location>
</feature>
<dbReference type="EMBL" id="LAZR01022277">
    <property type="protein sequence ID" value="KKL82440.1"/>
    <property type="molecule type" value="Genomic_DNA"/>
</dbReference>
<evidence type="ECO:0000259" key="2">
    <source>
        <dbReference type="Pfam" id="PF25778"/>
    </source>
</evidence>
<name>A0A0F9HL32_9ZZZZ</name>
<evidence type="ECO:0000256" key="1">
    <source>
        <dbReference type="SAM" id="Phobius"/>
    </source>
</evidence>
<gene>
    <name evidence="3" type="ORF">LCGC14_1984750</name>
</gene>
<keyword evidence="1" id="KW-1133">Transmembrane helix</keyword>